<proteinExistence type="predicted"/>
<keyword evidence="4" id="KW-0862">Zinc</keyword>
<dbReference type="GO" id="GO:0000978">
    <property type="term" value="F:RNA polymerase II cis-regulatory region sequence-specific DNA binding"/>
    <property type="evidence" value="ECO:0007669"/>
    <property type="project" value="TreeGrafter"/>
</dbReference>
<comment type="subcellular location">
    <subcellularLocation>
        <location evidence="1">Nucleus</location>
    </subcellularLocation>
</comment>
<evidence type="ECO:0000256" key="2">
    <source>
        <dbReference type="ARBA" id="ARBA00022723"/>
    </source>
</evidence>
<comment type="caution">
    <text evidence="7">The sequence shown here is derived from an EMBL/GenBank/DDBJ whole genome shotgun (WGS) entry which is preliminary data.</text>
</comment>
<reference evidence="7 8" key="1">
    <citation type="journal article" date="2020" name="Nature">
        <title>Six reference-quality genomes reveal evolution of bat adaptations.</title>
        <authorList>
            <person name="Jebb D."/>
            <person name="Huang Z."/>
            <person name="Pippel M."/>
            <person name="Hughes G.M."/>
            <person name="Lavrichenko K."/>
            <person name="Devanna P."/>
            <person name="Winkler S."/>
            <person name="Jermiin L.S."/>
            <person name="Skirmuntt E.C."/>
            <person name="Katzourakis A."/>
            <person name="Burkitt-Gray L."/>
            <person name="Ray D.A."/>
            <person name="Sullivan K.A.M."/>
            <person name="Roscito J.G."/>
            <person name="Kirilenko B.M."/>
            <person name="Davalos L.M."/>
            <person name="Corthals A.P."/>
            <person name="Power M.L."/>
            <person name="Jones G."/>
            <person name="Ransome R.D."/>
            <person name="Dechmann D.K.N."/>
            <person name="Locatelli A.G."/>
            <person name="Puechmaille S.J."/>
            <person name="Fedrigo O."/>
            <person name="Jarvis E.D."/>
            <person name="Hiller M."/>
            <person name="Vernes S.C."/>
            <person name="Myers E.W."/>
            <person name="Teeling E.C."/>
        </authorList>
    </citation>
    <scope>NUCLEOTIDE SEQUENCE [LARGE SCALE GENOMIC DNA]</scope>
    <source>
        <strain evidence="7">MMyoMyo1</strain>
        <tissue evidence="7">Flight muscle</tissue>
    </source>
</reference>
<dbReference type="EMBL" id="JABWUV010000004">
    <property type="protein sequence ID" value="KAF6360138.1"/>
    <property type="molecule type" value="Genomic_DNA"/>
</dbReference>
<feature type="compositionally biased region" description="Low complexity" evidence="6">
    <location>
        <begin position="106"/>
        <end position="123"/>
    </location>
</feature>
<evidence type="ECO:0000313" key="8">
    <source>
        <dbReference type="Proteomes" id="UP000527355"/>
    </source>
</evidence>
<evidence type="ECO:0000256" key="6">
    <source>
        <dbReference type="SAM" id="MobiDB-lite"/>
    </source>
</evidence>
<dbReference type="VEuPathDB" id="HostDB:GeneID_118652581"/>
<feature type="region of interest" description="Disordered" evidence="6">
    <location>
        <begin position="106"/>
        <end position="131"/>
    </location>
</feature>
<organism evidence="7 8">
    <name type="scientific">Myotis myotis</name>
    <name type="common">Greater mouse-eared bat</name>
    <name type="synonym">Vespertilio myotis</name>
    <dbReference type="NCBI Taxonomy" id="51298"/>
    <lineage>
        <taxon>Eukaryota</taxon>
        <taxon>Metazoa</taxon>
        <taxon>Chordata</taxon>
        <taxon>Craniata</taxon>
        <taxon>Vertebrata</taxon>
        <taxon>Euteleostomi</taxon>
        <taxon>Mammalia</taxon>
        <taxon>Eutheria</taxon>
        <taxon>Laurasiatheria</taxon>
        <taxon>Chiroptera</taxon>
        <taxon>Yangochiroptera</taxon>
        <taxon>Vespertilionidae</taxon>
        <taxon>Myotis</taxon>
    </lineage>
</organism>
<dbReference type="GO" id="GO:0008270">
    <property type="term" value="F:zinc ion binding"/>
    <property type="evidence" value="ECO:0007669"/>
    <property type="project" value="UniProtKB-KW"/>
</dbReference>
<dbReference type="PANTHER" id="PTHR24396">
    <property type="entry name" value="ZINC FINGER PROTEIN"/>
    <property type="match status" value="1"/>
</dbReference>
<accession>A0A7J7YEB0</accession>
<feature type="region of interest" description="Disordered" evidence="6">
    <location>
        <begin position="1"/>
        <end position="21"/>
    </location>
</feature>
<dbReference type="AlphaFoldDB" id="A0A7J7YEB0"/>
<keyword evidence="8" id="KW-1185">Reference proteome</keyword>
<dbReference type="PANTHER" id="PTHR24396:SF22">
    <property type="entry name" value="PROTEIN WIZ"/>
    <property type="match status" value="1"/>
</dbReference>
<evidence type="ECO:0000256" key="1">
    <source>
        <dbReference type="ARBA" id="ARBA00004123"/>
    </source>
</evidence>
<dbReference type="Proteomes" id="UP000527355">
    <property type="component" value="Unassembled WGS sequence"/>
</dbReference>
<dbReference type="GO" id="GO:0000981">
    <property type="term" value="F:DNA-binding transcription factor activity, RNA polymerase II-specific"/>
    <property type="evidence" value="ECO:0007669"/>
    <property type="project" value="TreeGrafter"/>
</dbReference>
<gene>
    <name evidence="7" type="ORF">mMyoMyo1_011096</name>
</gene>
<keyword evidence="3" id="KW-0863">Zinc-finger</keyword>
<protein>
    <submittedName>
        <fullName evidence="7">Uncharacterized protein</fullName>
    </submittedName>
</protein>
<evidence type="ECO:0000256" key="5">
    <source>
        <dbReference type="ARBA" id="ARBA00023242"/>
    </source>
</evidence>
<name>A0A7J7YEB0_MYOMY</name>
<evidence type="ECO:0000313" key="7">
    <source>
        <dbReference type="EMBL" id="KAF6360138.1"/>
    </source>
</evidence>
<evidence type="ECO:0000256" key="3">
    <source>
        <dbReference type="ARBA" id="ARBA00022771"/>
    </source>
</evidence>
<keyword evidence="2" id="KW-0479">Metal-binding</keyword>
<dbReference type="GO" id="GO:0005634">
    <property type="term" value="C:nucleus"/>
    <property type="evidence" value="ECO:0007669"/>
    <property type="project" value="UniProtKB-SubCell"/>
</dbReference>
<sequence length="131" mass="13682">MVAMDLGPPQLPRKSLPAPRPLEQVANQLSSKVAAEVSHGSKQELSDLKAQSLTTCEVCGACFETCKGLSSHACSQLQQLGVAESESSGALIDLLYELVKQKGLPDTPLGLPLGLTKKSSSPKEVVTGAPQ</sequence>
<evidence type="ECO:0000256" key="4">
    <source>
        <dbReference type="ARBA" id="ARBA00022833"/>
    </source>
</evidence>
<dbReference type="InterPro" id="IPR051643">
    <property type="entry name" value="Transcr_Reg_ZincFinger"/>
</dbReference>
<keyword evidence="5" id="KW-0539">Nucleus</keyword>